<dbReference type="EMBL" id="JACIEQ010000001">
    <property type="protein sequence ID" value="MBB4021014.1"/>
    <property type="molecule type" value="Genomic_DNA"/>
</dbReference>
<dbReference type="Proteomes" id="UP000585681">
    <property type="component" value="Unassembled WGS sequence"/>
</dbReference>
<keyword evidence="3" id="KW-1185">Reference proteome</keyword>
<organism evidence="2 3">
    <name type="scientific">Actibacterium naphthalenivorans</name>
    <dbReference type="NCBI Taxonomy" id="1614693"/>
    <lineage>
        <taxon>Bacteria</taxon>
        <taxon>Pseudomonadati</taxon>
        <taxon>Pseudomonadota</taxon>
        <taxon>Alphaproteobacteria</taxon>
        <taxon>Rhodobacterales</taxon>
        <taxon>Roseobacteraceae</taxon>
        <taxon>Actibacterium</taxon>
    </lineage>
</organism>
<sequence>MALLDETARRFLALPPASTPSAEPSATTGGTGQGGVGPVSLGGSVDYDIRHSSEVSLGVVTTLPVTPRLAVEGRVAFAYGQSLYVLPEGIDILTDPIDIDLRSRSLEAELGLRLRQPLGGKLAGYLSAGAGRRIARADMSLTSALLDTGGQITEHQDFFAVGAGVDLPVLARSRAALGTAVKHYPGIGTSLLLGVDISLR</sequence>
<gene>
    <name evidence="2" type="ORF">GGR17_000805</name>
</gene>
<evidence type="ECO:0000256" key="1">
    <source>
        <dbReference type="SAM" id="MobiDB-lite"/>
    </source>
</evidence>
<evidence type="ECO:0000313" key="2">
    <source>
        <dbReference type="EMBL" id="MBB4021014.1"/>
    </source>
</evidence>
<reference evidence="2" key="1">
    <citation type="submission" date="2020-08" db="EMBL/GenBank/DDBJ databases">
        <title>Genomic Encyclopedia of Type Strains, Phase IV (KMG-IV): sequencing the most valuable type-strain genomes for metagenomic binning, comparative biology and taxonomic classification.</title>
        <authorList>
            <person name="Goeker M."/>
        </authorList>
    </citation>
    <scope>NUCLEOTIDE SEQUENCE [LARGE SCALE GENOMIC DNA]</scope>
    <source>
        <strain evidence="2">DSM 105040</strain>
    </source>
</reference>
<feature type="compositionally biased region" description="Low complexity" evidence="1">
    <location>
        <begin position="15"/>
        <end position="28"/>
    </location>
</feature>
<dbReference type="AlphaFoldDB" id="A0A840C5B9"/>
<accession>A0A840C5B9</accession>
<proteinExistence type="predicted"/>
<name>A0A840C5B9_9RHOB</name>
<dbReference type="RefSeq" id="WP_157445502.1">
    <property type="nucleotide sequence ID" value="NZ_JACIEQ010000001.1"/>
</dbReference>
<evidence type="ECO:0008006" key="4">
    <source>
        <dbReference type="Google" id="ProtNLM"/>
    </source>
</evidence>
<comment type="caution">
    <text evidence="2">The sequence shown here is derived from an EMBL/GenBank/DDBJ whole genome shotgun (WGS) entry which is preliminary data.</text>
</comment>
<feature type="region of interest" description="Disordered" evidence="1">
    <location>
        <begin position="14"/>
        <end position="37"/>
    </location>
</feature>
<evidence type="ECO:0000313" key="3">
    <source>
        <dbReference type="Proteomes" id="UP000585681"/>
    </source>
</evidence>
<protein>
    <recommendedName>
        <fullName evidence="4">Outer membrane protein beta-barrel domain-containing protein</fullName>
    </recommendedName>
</protein>